<dbReference type="InterPro" id="IPR004547">
    <property type="entry name" value="Glucosamine6P_isomerase"/>
</dbReference>
<feature type="domain" description="Glucosamine/galactosamine-6-phosphate isomerase" evidence="2">
    <location>
        <begin position="13"/>
        <end position="224"/>
    </location>
</feature>
<keyword evidence="1" id="KW-0378">Hydrolase</keyword>
<organism evidence="3">
    <name type="scientific">Alsobacter sp. KACC 23698</name>
    <dbReference type="NCBI Taxonomy" id="3149229"/>
    <lineage>
        <taxon>Bacteria</taxon>
        <taxon>Pseudomonadati</taxon>
        <taxon>Pseudomonadota</taxon>
        <taxon>Alphaproteobacteria</taxon>
        <taxon>Hyphomicrobiales</taxon>
        <taxon>Alsobacteraceae</taxon>
        <taxon>Alsobacter</taxon>
    </lineage>
</organism>
<dbReference type="InterPro" id="IPR006148">
    <property type="entry name" value="Glc/Gal-6P_isomerase"/>
</dbReference>
<evidence type="ECO:0000313" key="3">
    <source>
        <dbReference type="EMBL" id="XBO40625.1"/>
    </source>
</evidence>
<dbReference type="Pfam" id="PF01182">
    <property type="entry name" value="Glucosamine_iso"/>
    <property type="match status" value="1"/>
</dbReference>
<evidence type="ECO:0000259" key="2">
    <source>
        <dbReference type="Pfam" id="PF01182"/>
    </source>
</evidence>
<evidence type="ECO:0000256" key="1">
    <source>
        <dbReference type="ARBA" id="ARBA00022801"/>
    </source>
</evidence>
<dbReference type="AlphaFoldDB" id="A0AAU7JKE7"/>
<dbReference type="GO" id="GO:0006043">
    <property type="term" value="P:glucosamine catabolic process"/>
    <property type="evidence" value="ECO:0007669"/>
    <property type="project" value="TreeGrafter"/>
</dbReference>
<dbReference type="CDD" id="cd01399">
    <property type="entry name" value="GlcN6P_deaminase"/>
    <property type="match status" value="1"/>
</dbReference>
<dbReference type="RefSeq" id="WP_406857480.1">
    <property type="nucleotide sequence ID" value="NZ_CP157484.1"/>
</dbReference>
<dbReference type="GO" id="GO:0005737">
    <property type="term" value="C:cytoplasm"/>
    <property type="evidence" value="ECO:0007669"/>
    <property type="project" value="TreeGrafter"/>
</dbReference>
<dbReference type="GO" id="GO:0019262">
    <property type="term" value="P:N-acetylneuraminate catabolic process"/>
    <property type="evidence" value="ECO:0007669"/>
    <property type="project" value="TreeGrafter"/>
</dbReference>
<dbReference type="PANTHER" id="PTHR11280">
    <property type="entry name" value="GLUCOSAMINE-6-PHOSPHATE ISOMERASE"/>
    <property type="match status" value="1"/>
</dbReference>
<dbReference type="GO" id="GO:0005975">
    <property type="term" value="P:carbohydrate metabolic process"/>
    <property type="evidence" value="ECO:0007669"/>
    <property type="project" value="InterPro"/>
</dbReference>
<dbReference type="InterPro" id="IPR037171">
    <property type="entry name" value="NagB/RpiA_transferase-like"/>
</dbReference>
<gene>
    <name evidence="3" type="ORF">ABEG18_07640</name>
</gene>
<proteinExistence type="predicted"/>
<name>A0AAU7JKE7_9HYPH</name>
<dbReference type="EMBL" id="CP157484">
    <property type="protein sequence ID" value="XBO40625.1"/>
    <property type="molecule type" value="Genomic_DNA"/>
</dbReference>
<dbReference type="GO" id="GO:0006046">
    <property type="term" value="P:N-acetylglucosamine catabolic process"/>
    <property type="evidence" value="ECO:0007669"/>
    <property type="project" value="TreeGrafter"/>
</dbReference>
<dbReference type="SUPFAM" id="SSF100950">
    <property type="entry name" value="NagB/RpiA/CoA transferase-like"/>
    <property type="match status" value="1"/>
</dbReference>
<protein>
    <submittedName>
        <fullName evidence="3">Glucosamine-6-phosphate deaminase</fullName>
    </submittedName>
</protein>
<dbReference type="GO" id="GO:0042802">
    <property type="term" value="F:identical protein binding"/>
    <property type="evidence" value="ECO:0007669"/>
    <property type="project" value="TreeGrafter"/>
</dbReference>
<sequence length="262" mass="27584">MRRSLTLTILPDAAAVAERVADRILSLAASRARVTLGLATGDTMRPVYERLVAAAARGASFSGATCFNLDEYVGLAPDHPSAFAHFMHRHFFDHVDVPAPARRFPPTAPAEDAGRYDAAIRAERGIDLQILGVGRNGHIAFNEPGSSFGSRTRVVTLDPSTRAANASAFGGEEAVPRQAVTVGIATILDAREILAVATGREKAGALRDALEGPVTPDCPASALRLHPNASIVCDRDAACLLQGAEAARAQDAPTGWRRCAIS</sequence>
<dbReference type="PANTHER" id="PTHR11280:SF5">
    <property type="entry name" value="GLUCOSAMINE-6-PHOSPHATE ISOMERASE"/>
    <property type="match status" value="1"/>
</dbReference>
<reference evidence="3" key="1">
    <citation type="submission" date="2024-05" db="EMBL/GenBank/DDBJ databases">
        <authorList>
            <person name="Kim S."/>
            <person name="Heo J."/>
            <person name="Choi H."/>
            <person name="Choi Y."/>
            <person name="Kwon S.-W."/>
            <person name="Kim Y."/>
        </authorList>
    </citation>
    <scope>NUCLEOTIDE SEQUENCE</scope>
    <source>
        <strain evidence="3">KACC 23698</strain>
    </source>
</reference>
<accession>A0AAU7JKE7</accession>
<dbReference type="Gene3D" id="3.40.50.1360">
    <property type="match status" value="1"/>
</dbReference>
<dbReference type="GO" id="GO:0004342">
    <property type="term" value="F:glucosamine-6-phosphate deaminase activity"/>
    <property type="evidence" value="ECO:0007669"/>
    <property type="project" value="InterPro"/>
</dbReference>